<accession>A0A5B0G432</accession>
<dbReference type="RefSeq" id="WP_149676124.1">
    <property type="nucleotide sequence ID" value="NZ_VTUZ01000062.1"/>
</dbReference>
<reference evidence="2 3" key="1">
    <citation type="submission" date="2019-08" db="EMBL/GenBank/DDBJ databases">
        <title>Paraburkholderia sp. DCY113.</title>
        <authorList>
            <person name="Kang J."/>
        </authorList>
    </citation>
    <scope>NUCLEOTIDE SEQUENCE [LARGE SCALE GENOMIC DNA]</scope>
    <source>
        <strain evidence="2 3">DCY113</strain>
    </source>
</reference>
<dbReference type="NCBIfam" id="NF033516">
    <property type="entry name" value="transpos_IS3"/>
    <property type="match status" value="1"/>
</dbReference>
<sequence>MIHCERPTSCSIRQGCKMIDLARSTFYYRSTAHEVALSDDQLVDLIGDIHDEFPGYGYRRVTLELCHRGYRVNHKRIARVMRERHLSVKHRRRFVRTTDSNHSNPVFPNLYRNRIPTNPNEVWVADITYIGLASGFAYLAAIIDACSRRIVGYAVSRYIDTELALAALDAAVESRRPEPGRCIHHSDRGCQYASAAYREALGHYG</sequence>
<dbReference type="PANTHER" id="PTHR46889:SF7">
    <property type="entry name" value="TRANSPOSASE FOR INSERTION SEQUENCE ELEMENT IS904"/>
    <property type="match status" value="1"/>
</dbReference>
<evidence type="ECO:0000313" key="2">
    <source>
        <dbReference type="EMBL" id="KAA0998243.1"/>
    </source>
</evidence>
<dbReference type="EMBL" id="VTUZ01000062">
    <property type="protein sequence ID" value="KAA0998243.1"/>
    <property type="molecule type" value="Genomic_DNA"/>
</dbReference>
<dbReference type="SUPFAM" id="SSF53098">
    <property type="entry name" value="Ribonuclease H-like"/>
    <property type="match status" value="1"/>
</dbReference>
<comment type="caution">
    <text evidence="2">The sequence shown here is derived from an EMBL/GenBank/DDBJ whole genome shotgun (WGS) entry which is preliminary data.</text>
</comment>
<dbReference type="GO" id="GO:0015074">
    <property type="term" value="P:DNA integration"/>
    <property type="evidence" value="ECO:0007669"/>
    <property type="project" value="InterPro"/>
</dbReference>
<gene>
    <name evidence="2" type="ORF">FVF58_45540</name>
</gene>
<keyword evidence="3" id="KW-1185">Reference proteome</keyword>
<organism evidence="2 3">
    <name type="scientific">Paraburkholderia panacisoli</name>
    <dbReference type="NCBI Taxonomy" id="2603818"/>
    <lineage>
        <taxon>Bacteria</taxon>
        <taxon>Pseudomonadati</taxon>
        <taxon>Pseudomonadota</taxon>
        <taxon>Betaproteobacteria</taxon>
        <taxon>Burkholderiales</taxon>
        <taxon>Burkholderiaceae</taxon>
        <taxon>Paraburkholderia</taxon>
    </lineage>
</organism>
<dbReference type="Gene3D" id="3.30.420.10">
    <property type="entry name" value="Ribonuclease H-like superfamily/Ribonuclease H"/>
    <property type="match status" value="1"/>
</dbReference>
<feature type="domain" description="Integrase catalytic" evidence="1">
    <location>
        <begin position="115"/>
        <end position="205"/>
    </location>
</feature>
<dbReference type="Proteomes" id="UP000325273">
    <property type="component" value="Unassembled WGS sequence"/>
</dbReference>
<dbReference type="PROSITE" id="PS50994">
    <property type="entry name" value="INTEGRASE"/>
    <property type="match status" value="1"/>
</dbReference>
<dbReference type="InterPro" id="IPR048020">
    <property type="entry name" value="Transpos_IS3"/>
</dbReference>
<dbReference type="GO" id="GO:0003676">
    <property type="term" value="F:nucleic acid binding"/>
    <property type="evidence" value="ECO:0007669"/>
    <property type="project" value="InterPro"/>
</dbReference>
<dbReference type="InterPro" id="IPR012337">
    <property type="entry name" value="RNaseH-like_sf"/>
</dbReference>
<dbReference type="InterPro" id="IPR036397">
    <property type="entry name" value="RNaseH_sf"/>
</dbReference>
<protein>
    <submittedName>
        <fullName evidence="2">IS3 family transposase</fullName>
    </submittedName>
</protein>
<dbReference type="Pfam" id="PF00665">
    <property type="entry name" value="rve"/>
    <property type="match status" value="1"/>
</dbReference>
<dbReference type="InterPro" id="IPR025948">
    <property type="entry name" value="HTH-like_dom"/>
</dbReference>
<dbReference type="InterPro" id="IPR001584">
    <property type="entry name" value="Integrase_cat-core"/>
</dbReference>
<proteinExistence type="predicted"/>
<dbReference type="PANTHER" id="PTHR46889">
    <property type="entry name" value="TRANSPOSASE INSF FOR INSERTION SEQUENCE IS3B-RELATED"/>
    <property type="match status" value="1"/>
</dbReference>
<evidence type="ECO:0000313" key="3">
    <source>
        <dbReference type="Proteomes" id="UP000325273"/>
    </source>
</evidence>
<dbReference type="Pfam" id="PF13276">
    <property type="entry name" value="HTH_21"/>
    <property type="match status" value="1"/>
</dbReference>
<dbReference type="InterPro" id="IPR050900">
    <property type="entry name" value="Transposase_IS3/IS150/IS904"/>
</dbReference>
<dbReference type="AlphaFoldDB" id="A0A5B0G432"/>
<name>A0A5B0G432_9BURK</name>
<evidence type="ECO:0000259" key="1">
    <source>
        <dbReference type="PROSITE" id="PS50994"/>
    </source>
</evidence>